<protein>
    <recommendedName>
        <fullName evidence="4">Flagellar FliJ protein</fullName>
    </recommendedName>
</protein>
<evidence type="ECO:0000256" key="1">
    <source>
        <dbReference type="SAM" id="Coils"/>
    </source>
</evidence>
<reference evidence="2 3" key="1">
    <citation type="journal article" date="2010" name="J. Bacteriol.">
        <title>Genome sequences of Pelagibaca bermudensis HTCC2601T and Maritimibacter alkaliphilus HTCC2654T, the type strains of two marine Roseobacter genera.</title>
        <authorList>
            <person name="Thrash J.C."/>
            <person name="Cho J.C."/>
            <person name="Ferriera S."/>
            <person name="Johnson J."/>
            <person name="Vergin K.L."/>
            <person name="Giovannoni S.J."/>
        </authorList>
    </citation>
    <scope>NUCLEOTIDE SEQUENCE [LARGE SCALE GENOMIC DNA]</scope>
    <source>
        <strain evidence="3">DSM 26914 / JCM 13377 / KCTC 12554 / HTCC2601</strain>
    </source>
</reference>
<gene>
    <name evidence="2" type="ORF">R2601_14555</name>
</gene>
<dbReference type="Proteomes" id="UP000006230">
    <property type="component" value="Unassembled WGS sequence"/>
</dbReference>
<comment type="caution">
    <text evidence="2">The sequence shown here is derived from an EMBL/GenBank/DDBJ whole genome shotgun (WGS) entry which is preliminary data.</text>
</comment>
<dbReference type="STRING" id="314265.R2601_14555"/>
<dbReference type="eggNOG" id="ENOG50334YB">
    <property type="taxonomic scope" value="Bacteria"/>
</dbReference>
<dbReference type="EMBL" id="AATQ01000002">
    <property type="protein sequence ID" value="EAU48195.1"/>
    <property type="molecule type" value="Genomic_DNA"/>
</dbReference>
<dbReference type="RefSeq" id="WP_007795559.1">
    <property type="nucleotide sequence ID" value="NZ_DS022276.1"/>
</dbReference>
<keyword evidence="1" id="KW-0175">Coiled coil</keyword>
<dbReference type="OrthoDB" id="7861976at2"/>
<sequence length="141" mass="16596">MSRAQSDLGQLTRLLQDRAFEQNRRDRDEERRLLDELARIDALRQAAFSETESLADRRLIGADTLWQGWLSRRRGELNRDLARCRVQQEHSLARARLALAQAEATKRLHEQEAAILQHKRLHQEEIRLDALWRLALKDPEV</sequence>
<organism evidence="2 3">
    <name type="scientific">Salipiger bermudensis (strain DSM 26914 / JCM 13377 / KCTC 12554 / HTCC2601)</name>
    <name type="common">Pelagibaca bermudensis</name>
    <dbReference type="NCBI Taxonomy" id="314265"/>
    <lineage>
        <taxon>Bacteria</taxon>
        <taxon>Pseudomonadati</taxon>
        <taxon>Pseudomonadota</taxon>
        <taxon>Alphaproteobacteria</taxon>
        <taxon>Rhodobacterales</taxon>
        <taxon>Roseobacteraceae</taxon>
        <taxon>Salipiger</taxon>
    </lineage>
</organism>
<proteinExistence type="predicted"/>
<evidence type="ECO:0008006" key="4">
    <source>
        <dbReference type="Google" id="ProtNLM"/>
    </source>
</evidence>
<evidence type="ECO:0000313" key="3">
    <source>
        <dbReference type="Proteomes" id="UP000006230"/>
    </source>
</evidence>
<evidence type="ECO:0000313" key="2">
    <source>
        <dbReference type="EMBL" id="EAU48195.1"/>
    </source>
</evidence>
<dbReference type="HOGENOM" id="CLU_1814293_0_0_5"/>
<keyword evidence="3" id="KW-1185">Reference proteome</keyword>
<accession>Q0FVD1</accession>
<dbReference type="AlphaFoldDB" id="Q0FVD1"/>
<feature type="coiled-coil region" evidence="1">
    <location>
        <begin position="92"/>
        <end position="119"/>
    </location>
</feature>
<name>Q0FVD1_SALBH</name>